<keyword evidence="3" id="KW-1185">Reference proteome</keyword>
<feature type="transmembrane region" description="Helical" evidence="1">
    <location>
        <begin position="95"/>
        <end position="115"/>
    </location>
</feature>
<evidence type="ECO:0000313" key="3">
    <source>
        <dbReference type="Proteomes" id="UP000683925"/>
    </source>
</evidence>
<feature type="transmembrane region" description="Helical" evidence="1">
    <location>
        <begin position="127"/>
        <end position="147"/>
    </location>
</feature>
<protein>
    <submittedName>
        <fullName evidence="2">Uncharacterized protein</fullName>
    </submittedName>
</protein>
<accession>A0A8S1STQ9</accession>
<evidence type="ECO:0000256" key="1">
    <source>
        <dbReference type="SAM" id="Phobius"/>
    </source>
</evidence>
<keyword evidence="1" id="KW-0472">Membrane</keyword>
<dbReference type="Proteomes" id="UP000683925">
    <property type="component" value="Unassembled WGS sequence"/>
</dbReference>
<reference evidence="2" key="1">
    <citation type="submission" date="2021-01" db="EMBL/GenBank/DDBJ databases">
        <authorList>
            <consortium name="Genoscope - CEA"/>
            <person name="William W."/>
        </authorList>
    </citation>
    <scope>NUCLEOTIDE SEQUENCE</scope>
</reference>
<keyword evidence="1" id="KW-1133">Transmembrane helix</keyword>
<dbReference type="OrthoDB" id="10612479at2759"/>
<name>A0A8S1STQ9_PAROT</name>
<dbReference type="AlphaFoldDB" id="A0A8S1STQ9"/>
<proteinExistence type="predicted"/>
<sequence length="148" mass="17782">MKYDKINKHDYVVSCISTYHTSSWVERQQRNKNFKLYYSWYQTFGIFARKCPELHTYMLDMHPHECVSYALICKGVTEIQVKIEANGTPLLLKEIQVMIINYLNICNLILLQFNIKLHEQQQSKFDIIQFFHPPFSLISLIQFLFYFI</sequence>
<comment type="caution">
    <text evidence="2">The sequence shown here is derived from an EMBL/GenBank/DDBJ whole genome shotgun (WGS) entry which is preliminary data.</text>
</comment>
<evidence type="ECO:0000313" key="2">
    <source>
        <dbReference type="EMBL" id="CAD8143320.1"/>
    </source>
</evidence>
<gene>
    <name evidence="2" type="ORF">POCTA_138.1.T0140449</name>
</gene>
<dbReference type="EMBL" id="CAJJDP010000014">
    <property type="protein sequence ID" value="CAD8143320.1"/>
    <property type="molecule type" value="Genomic_DNA"/>
</dbReference>
<organism evidence="2 3">
    <name type="scientific">Paramecium octaurelia</name>
    <dbReference type="NCBI Taxonomy" id="43137"/>
    <lineage>
        <taxon>Eukaryota</taxon>
        <taxon>Sar</taxon>
        <taxon>Alveolata</taxon>
        <taxon>Ciliophora</taxon>
        <taxon>Intramacronucleata</taxon>
        <taxon>Oligohymenophorea</taxon>
        <taxon>Peniculida</taxon>
        <taxon>Parameciidae</taxon>
        <taxon>Paramecium</taxon>
    </lineage>
</organism>
<keyword evidence="1" id="KW-0812">Transmembrane</keyword>